<dbReference type="RefSeq" id="WP_100079181.1">
    <property type="nucleotide sequence ID" value="NZ_NQVN01000001.1"/>
</dbReference>
<dbReference type="GO" id="GO:0016020">
    <property type="term" value="C:membrane"/>
    <property type="evidence" value="ECO:0007669"/>
    <property type="project" value="InterPro"/>
</dbReference>
<dbReference type="Pfam" id="PF12729">
    <property type="entry name" value="4HB_MCP_1"/>
    <property type="match status" value="1"/>
</dbReference>
<dbReference type="InterPro" id="IPR003660">
    <property type="entry name" value="HAMP_dom"/>
</dbReference>
<evidence type="ECO:0000259" key="5">
    <source>
        <dbReference type="PROSITE" id="PS50111"/>
    </source>
</evidence>
<dbReference type="PANTHER" id="PTHR32089">
    <property type="entry name" value="METHYL-ACCEPTING CHEMOTAXIS PROTEIN MCPB"/>
    <property type="match status" value="1"/>
</dbReference>
<keyword evidence="4" id="KW-0812">Transmembrane</keyword>
<dbReference type="PRINTS" id="PR00260">
    <property type="entry name" value="CHEMTRNSDUCR"/>
</dbReference>
<dbReference type="Gene3D" id="1.10.8.500">
    <property type="entry name" value="HAMP domain in histidine kinase"/>
    <property type="match status" value="1"/>
</dbReference>
<dbReference type="EMBL" id="NQVN01000001">
    <property type="protein sequence ID" value="PIP01243.1"/>
    <property type="molecule type" value="Genomic_DNA"/>
</dbReference>
<dbReference type="GO" id="GO:0006935">
    <property type="term" value="P:chemotaxis"/>
    <property type="evidence" value="ECO:0007669"/>
    <property type="project" value="InterPro"/>
</dbReference>
<evidence type="ECO:0000256" key="2">
    <source>
        <dbReference type="ARBA" id="ARBA00029447"/>
    </source>
</evidence>
<dbReference type="AlphaFoldDB" id="A0A2G9X3X8"/>
<reference evidence="7 8" key="1">
    <citation type="submission" date="2017-08" db="EMBL/GenBank/DDBJ databases">
        <title>Pleomorphomonas carboxidotrophicus sp. nov., a new mesophilic hydrogenogenic carboxidotroph.</title>
        <authorList>
            <person name="Esquivel-Elizondo S."/>
            <person name="Krajmalnik-Brown R."/>
            <person name="Maldonado J."/>
        </authorList>
    </citation>
    <scope>NUCLEOTIDE SEQUENCE [LARGE SCALE GENOMIC DNA]</scope>
    <source>
        <strain evidence="7 8">SVCO-16</strain>
    </source>
</reference>
<evidence type="ECO:0000313" key="7">
    <source>
        <dbReference type="EMBL" id="PIP01243.1"/>
    </source>
</evidence>
<dbReference type="Gene3D" id="1.10.287.950">
    <property type="entry name" value="Methyl-accepting chemotaxis protein"/>
    <property type="match status" value="1"/>
</dbReference>
<sequence>MRFTIKTMLFTVLAAMILVTGAQGLYGLIELRASNADLRRFSETELPRANVIGLLKDDFANFRLAEATILAAMDDATREAALLDAEKAATGVNTRLLSVAEKSTSAEDQADIASFSKLWRDYVDRHQGFSDLANSGNFNLATDLYVGELGKMYADAADILSGLAFRGEDVANAAASAAETNYTYASYGIVSAIGLSAVAGCLAMVFVWLGLSRPLIRISTAMRRIARGELATEVPNLRFPWEVGQMASALGVLRDNLMEAEAMRALESEREQQAAQALVEERNRIADSFQDSMGSFAAAFVDASRTLATAAQGLSATAEQTSRQAQAVAGAAEGASSNVQGVASSTEELSASVREINAQVNQSASIAEQASHLATRTESNVRNLSLAASEIGEVVNLISAIAEQTNLLALNATIEAARAGTAGRGFAVVASEVKSLAGQTGKATDEIARKVKEIQEATDRTVGSIGDIVQAIEQVRGVTSAIAGAVTQQGAATDEIAHSTQRAALNAQDVSANVLGVGRAAGETGVSAAELLHLSTDLQSRSQELQTSVFDFVEKLRA</sequence>
<keyword evidence="4" id="KW-1133">Transmembrane helix</keyword>
<dbReference type="GO" id="GO:0004888">
    <property type="term" value="F:transmembrane signaling receptor activity"/>
    <property type="evidence" value="ECO:0007669"/>
    <property type="project" value="InterPro"/>
</dbReference>
<dbReference type="Pfam" id="PF00672">
    <property type="entry name" value="HAMP"/>
    <property type="match status" value="1"/>
</dbReference>
<dbReference type="GO" id="GO:0007165">
    <property type="term" value="P:signal transduction"/>
    <property type="evidence" value="ECO:0007669"/>
    <property type="project" value="UniProtKB-KW"/>
</dbReference>
<dbReference type="PROSITE" id="PS50885">
    <property type="entry name" value="HAMP"/>
    <property type="match status" value="1"/>
</dbReference>
<evidence type="ECO:0008006" key="9">
    <source>
        <dbReference type="Google" id="ProtNLM"/>
    </source>
</evidence>
<dbReference type="SUPFAM" id="SSF58104">
    <property type="entry name" value="Methyl-accepting chemotaxis protein (MCP) signaling domain"/>
    <property type="match status" value="1"/>
</dbReference>
<dbReference type="Proteomes" id="UP000231070">
    <property type="component" value="Unassembled WGS sequence"/>
</dbReference>
<dbReference type="InterPro" id="IPR004089">
    <property type="entry name" value="MCPsignal_dom"/>
</dbReference>
<comment type="caution">
    <text evidence="7">The sequence shown here is derived from an EMBL/GenBank/DDBJ whole genome shotgun (WGS) entry which is preliminary data.</text>
</comment>
<dbReference type="Pfam" id="PF00015">
    <property type="entry name" value="MCPsignal"/>
    <property type="match status" value="1"/>
</dbReference>
<dbReference type="PROSITE" id="PS50111">
    <property type="entry name" value="CHEMOTAXIS_TRANSDUC_2"/>
    <property type="match status" value="1"/>
</dbReference>
<feature type="transmembrane region" description="Helical" evidence="4">
    <location>
        <begin position="184"/>
        <end position="209"/>
    </location>
</feature>
<evidence type="ECO:0000256" key="3">
    <source>
        <dbReference type="PROSITE-ProRule" id="PRU00284"/>
    </source>
</evidence>
<proteinExistence type="inferred from homology"/>
<keyword evidence="8" id="KW-1185">Reference proteome</keyword>
<evidence type="ECO:0000313" key="8">
    <source>
        <dbReference type="Proteomes" id="UP000231070"/>
    </source>
</evidence>
<dbReference type="InterPro" id="IPR024478">
    <property type="entry name" value="HlyB_4HB_MCP"/>
</dbReference>
<dbReference type="CDD" id="cd06225">
    <property type="entry name" value="HAMP"/>
    <property type="match status" value="1"/>
</dbReference>
<dbReference type="SMART" id="SM00304">
    <property type="entry name" value="HAMP"/>
    <property type="match status" value="1"/>
</dbReference>
<comment type="similarity">
    <text evidence="2">Belongs to the methyl-accepting chemotaxis (MCP) protein family.</text>
</comment>
<evidence type="ECO:0000259" key="6">
    <source>
        <dbReference type="PROSITE" id="PS50885"/>
    </source>
</evidence>
<keyword evidence="1 3" id="KW-0807">Transducer</keyword>
<dbReference type="OrthoDB" id="9814202at2"/>
<feature type="domain" description="Methyl-accepting transducer" evidence="5">
    <location>
        <begin position="303"/>
        <end position="539"/>
    </location>
</feature>
<name>A0A2G9X3X8_9HYPH</name>
<evidence type="ECO:0000256" key="4">
    <source>
        <dbReference type="SAM" id="Phobius"/>
    </source>
</evidence>
<accession>A0A2G9X3X8</accession>
<gene>
    <name evidence="7" type="ORF">CJ014_03985</name>
</gene>
<dbReference type="PANTHER" id="PTHR32089:SF112">
    <property type="entry name" value="LYSOZYME-LIKE PROTEIN-RELATED"/>
    <property type="match status" value="1"/>
</dbReference>
<dbReference type="InterPro" id="IPR004090">
    <property type="entry name" value="Chemotax_Me-accpt_rcpt"/>
</dbReference>
<keyword evidence="4" id="KW-0472">Membrane</keyword>
<evidence type="ECO:0000256" key="1">
    <source>
        <dbReference type="ARBA" id="ARBA00023224"/>
    </source>
</evidence>
<protein>
    <recommendedName>
        <fullName evidence="9">Methyl-accepting chemotaxis protein</fullName>
    </recommendedName>
</protein>
<dbReference type="SMART" id="SM00283">
    <property type="entry name" value="MA"/>
    <property type="match status" value="1"/>
</dbReference>
<organism evidence="7 8">
    <name type="scientific">Pleomorphomonas carboxyditropha</name>
    <dbReference type="NCBI Taxonomy" id="2023338"/>
    <lineage>
        <taxon>Bacteria</taxon>
        <taxon>Pseudomonadati</taxon>
        <taxon>Pseudomonadota</taxon>
        <taxon>Alphaproteobacteria</taxon>
        <taxon>Hyphomicrobiales</taxon>
        <taxon>Pleomorphomonadaceae</taxon>
        <taxon>Pleomorphomonas</taxon>
    </lineage>
</organism>
<feature type="domain" description="HAMP" evidence="6">
    <location>
        <begin position="209"/>
        <end position="262"/>
    </location>
</feature>